<dbReference type="InterPro" id="IPR004507">
    <property type="entry name" value="UbiX-like"/>
</dbReference>
<keyword evidence="1" id="KW-0637">Prenyltransferase</keyword>
<feature type="domain" description="Flavoprotein" evidence="5">
    <location>
        <begin position="2"/>
        <end position="150"/>
    </location>
</feature>
<sequence length="165" mass="18486">MEVHLIISDNGKKIIQDEIGKTADNIIDELKDNYSNLTTHDINNMASSIASGFFKINGMIIMPCSMATLAEIAMGISKNLLGRSAEVCLKERRKLIIVPRETPLNNIHLRNMLYLSEAGAEILPAMPGFYHKPETINDMVDFIVGKVLENLNIRNNLLKNFSEDQ</sequence>
<dbReference type="PATRIC" id="fig|1121326.3.peg.5394"/>
<dbReference type="SUPFAM" id="SSF52507">
    <property type="entry name" value="Homo-oligomeric flavin-containing Cys decarboxylases, HFCD"/>
    <property type="match status" value="1"/>
</dbReference>
<keyword evidence="2" id="KW-0285">Flavoprotein</keyword>
<evidence type="ECO:0000313" key="6">
    <source>
        <dbReference type="EMBL" id="KZL89428.1"/>
    </source>
</evidence>
<name>A0A161WRQ1_9CLOT</name>
<evidence type="ECO:0000256" key="2">
    <source>
        <dbReference type="ARBA" id="ARBA00022630"/>
    </source>
</evidence>
<evidence type="ECO:0000256" key="1">
    <source>
        <dbReference type="ARBA" id="ARBA00022602"/>
    </source>
</evidence>
<protein>
    <submittedName>
        <fullName evidence="6">Putative aromatic acid decarboxylase</fullName>
        <ecNumber evidence="6">4.1.1.-</ecNumber>
    </submittedName>
</protein>
<evidence type="ECO:0000259" key="5">
    <source>
        <dbReference type="Pfam" id="PF02441"/>
    </source>
</evidence>
<dbReference type="InterPro" id="IPR036551">
    <property type="entry name" value="Flavin_trans-like"/>
</dbReference>
<dbReference type="GO" id="GO:0016829">
    <property type="term" value="F:lyase activity"/>
    <property type="evidence" value="ECO:0007669"/>
    <property type="project" value="UniProtKB-KW"/>
</dbReference>
<gene>
    <name evidence="6" type="primary">pad1</name>
    <name evidence="6" type="ORF">CLMAG_53320</name>
</gene>
<keyword evidence="4" id="KW-0808">Transferase</keyword>
<dbReference type="Proteomes" id="UP000076603">
    <property type="component" value="Unassembled WGS sequence"/>
</dbReference>
<keyword evidence="6" id="KW-0456">Lyase</keyword>
<organism evidence="6 7">
    <name type="scientific">Clostridium magnum DSM 2767</name>
    <dbReference type="NCBI Taxonomy" id="1121326"/>
    <lineage>
        <taxon>Bacteria</taxon>
        <taxon>Bacillati</taxon>
        <taxon>Bacillota</taxon>
        <taxon>Clostridia</taxon>
        <taxon>Eubacteriales</taxon>
        <taxon>Clostridiaceae</taxon>
        <taxon>Clostridium</taxon>
    </lineage>
</organism>
<reference evidence="6 7" key="1">
    <citation type="submission" date="2016-04" db="EMBL/GenBank/DDBJ databases">
        <title>Genome sequence of Clostridium magnum DSM 2767.</title>
        <authorList>
            <person name="Poehlein A."/>
            <person name="Uhlig R."/>
            <person name="Fischer R."/>
            <person name="Bahl H."/>
            <person name="Daniel R."/>
        </authorList>
    </citation>
    <scope>NUCLEOTIDE SEQUENCE [LARGE SCALE GENOMIC DNA]</scope>
    <source>
        <strain evidence="6 7">DSM 2767</strain>
    </source>
</reference>
<dbReference type="Pfam" id="PF02441">
    <property type="entry name" value="Flavoprotein"/>
    <property type="match status" value="1"/>
</dbReference>
<evidence type="ECO:0000256" key="3">
    <source>
        <dbReference type="ARBA" id="ARBA00022643"/>
    </source>
</evidence>
<dbReference type="NCBIfam" id="TIGR00421">
    <property type="entry name" value="ubiX_pad"/>
    <property type="match status" value="1"/>
</dbReference>
<evidence type="ECO:0000256" key="4">
    <source>
        <dbReference type="ARBA" id="ARBA00022679"/>
    </source>
</evidence>
<dbReference type="InterPro" id="IPR003382">
    <property type="entry name" value="Flavoprotein"/>
</dbReference>
<comment type="caution">
    <text evidence="6">The sequence shown here is derived from an EMBL/GenBank/DDBJ whole genome shotgun (WGS) entry which is preliminary data.</text>
</comment>
<proteinExistence type="predicted"/>
<dbReference type="EC" id="4.1.1.-" evidence="6"/>
<dbReference type="STRING" id="1121326.CLMAG_53320"/>
<accession>A0A161WRQ1</accession>
<keyword evidence="7" id="KW-1185">Reference proteome</keyword>
<evidence type="ECO:0000313" key="7">
    <source>
        <dbReference type="Proteomes" id="UP000076603"/>
    </source>
</evidence>
<dbReference type="GO" id="GO:0004659">
    <property type="term" value="F:prenyltransferase activity"/>
    <property type="evidence" value="ECO:0007669"/>
    <property type="project" value="UniProtKB-KW"/>
</dbReference>
<dbReference type="Gene3D" id="3.40.50.1950">
    <property type="entry name" value="Flavin prenyltransferase-like"/>
    <property type="match status" value="1"/>
</dbReference>
<dbReference type="AlphaFoldDB" id="A0A161WRQ1"/>
<keyword evidence="3" id="KW-0288">FMN</keyword>
<dbReference type="EMBL" id="LWAE01000009">
    <property type="protein sequence ID" value="KZL89428.1"/>
    <property type="molecule type" value="Genomic_DNA"/>
</dbReference>